<dbReference type="Proteomes" id="UP000077684">
    <property type="component" value="Unassembled WGS sequence"/>
</dbReference>
<reference evidence="2" key="2">
    <citation type="journal article" date="2019" name="IMA Fungus">
        <title>Genome sequencing and comparison of five Tilletia species to identify candidate genes for the detection of regulated species infecting wheat.</title>
        <authorList>
            <person name="Nguyen H.D.T."/>
            <person name="Sultana T."/>
            <person name="Kesanakurti P."/>
            <person name="Hambleton S."/>
        </authorList>
    </citation>
    <scope>NUCLEOTIDE SEQUENCE</scope>
    <source>
        <strain evidence="2">DAOMC 236426</strain>
    </source>
</reference>
<feature type="compositionally biased region" description="Polar residues" evidence="1">
    <location>
        <begin position="325"/>
        <end position="335"/>
    </location>
</feature>
<feature type="compositionally biased region" description="Polar residues" evidence="1">
    <location>
        <begin position="279"/>
        <end position="295"/>
    </location>
</feature>
<dbReference type="AlphaFoldDB" id="A0A8X7MUY8"/>
<evidence type="ECO:0000313" key="3">
    <source>
        <dbReference type="Proteomes" id="UP000077684"/>
    </source>
</evidence>
<feature type="compositionally biased region" description="Low complexity" evidence="1">
    <location>
        <begin position="361"/>
        <end position="377"/>
    </location>
</feature>
<dbReference type="EMBL" id="LWDE02000248">
    <property type="protein sequence ID" value="KAE8250075.1"/>
    <property type="molecule type" value="Genomic_DNA"/>
</dbReference>
<reference evidence="2" key="1">
    <citation type="submission" date="2016-04" db="EMBL/GenBank/DDBJ databases">
        <authorList>
            <person name="Nguyen H.D."/>
            <person name="Samba Siva P."/>
            <person name="Cullis J."/>
            <person name="Levesque C.A."/>
            <person name="Hambleton S."/>
        </authorList>
    </citation>
    <scope>NUCLEOTIDE SEQUENCE</scope>
    <source>
        <strain evidence="2">DAOMC 236426</strain>
    </source>
</reference>
<feature type="region of interest" description="Disordered" evidence="1">
    <location>
        <begin position="260"/>
        <end position="393"/>
    </location>
</feature>
<protein>
    <submittedName>
        <fullName evidence="2">Uncharacterized protein</fullName>
    </submittedName>
</protein>
<sequence length="393" mass="41831">MNLDNLTHPDESYSSLKRFIIRAPSVHVVVDKDGPLTKRLRKVEEFGIAVARLSTPVKNWQWALKLMGSTPKLKACEFAVSALKDDASEDLSPIKIAKLPDLTDLLLELKEVDSVMLRMLDAPSLINLRFHSIVNIDHWHPCPLGHFPSLFAVTMWLPGQSAARLDALGIPRSKYYHNLNDTHNYSIFHEDSFTAYIKPYVKSSPSTIDAESPSSFFQRAAAQAREDAADEAAEAAAAAAADPADTNNAVAADAEALTGDAEADAAADPPSTDVFGPVQSLTPSDINPTLTTLAGTPSLDSVSNPGSSSSAPLAFPASPPGRQGCFQSPGSQCDGSTPEEEPVTICSTIPAEERTSSASGSSTRLGRALASSSSSGKRPSRGTDLGGKRPRHR</sequence>
<name>A0A8X7MUY8_9BASI</name>
<proteinExistence type="predicted"/>
<accession>A0A8X7MUY8</accession>
<gene>
    <name evidence="2" type="ORF">A4X06_0g2934</name>
</gene>
<keyword evidence="3" id="KW-1185">Reference proteome</keyword>
<organism evidence="2 3">
    <name type="scientific">Tilletia controversa</name>
    <name type="common">dwarf bunt fungus</name>
    <dbReference type="NCBI Taxonomy" id="13291"/>
    <lineage>
        <taxon>Eukaryota</taxon>
        <taxon>Fungi</taxon>
        <taxon>Dikarya</taxon>
        <taxon>Basidiomycota</taxon>
        <taxon>Ustilaginomycotina</taxon>
        <taxon>Exobasidiomycetes</taxon>
        <taxon>Tilletiales</taxon>
        <taxon>Tilletiaceae</taxon>
        <taxon>Tilletia</taxon>
    </lineage>
</organism>
<feature type="compositionally biased region" description="Low complexity" evidence="1">
    <location>
        <begin position="297"/>
        <end position="316"/>
    </location>
</feature>
<comment type="caution">
    <text evidence="2">The sequence shown here is derived from an EMBL/GenBank/DDBJ whole genome shotgun (WGS) entry which is preliminary data.</text>
</comment>
<evidence type="ECO:0000313" key="2">
    <source>
        <dbReference type="EMBL" id="KAE8250075.1"/>
    </source>
</evidence>
<evidence type="ECO:0000256" key="1">
    <source>
        <dbReference type="SAM" id="MobiDB-lite"/>
    </source>
</evidence>